<evidence type="ECO:0000313" key="4">
    <source>
        <dbReference type="Proteomes" id="UP000177169"/>
    </source>
</evidence>
<accession>A0A1F7Z2P6</accession>
<protein>
    <recommendedName>
        <fullName evidence="2">Bacterial sugar transferase domain-containing protein</fullName>
    </recommendedName>
</protein>
<sequence length="149" mass="17209">MKTGSEKLQGRYKQFNEADGPVFKIVDDPRLTRFGRFLAHTGLDELPQLINVLRGDMSLVGPRPLPLYEARKLAKSERVRELVKPGITSRWVVQGSHRLKFNEWMKLDEDYVKNASFLTDLTILAKTVLIMLKQTARQTFNLLNFQNFS</sequence>
<dbReference type="Proteomes" id="UP000177169">
    <property type="component" value="Unassembled WGS sequence"/>
</dbReference>
<dbReference type="EMBL" id="MGGR01000019">
    <property type="protein sequence ID" value="OGM33349.1"/>
    <property type="molecule type" value="Genomic_DNA"/>
</dbReference>
<proteinExistence type="inferred from homology"/>
<dbReference type="PANTHER" id="PTHR30576:SF10">
    <property type="entry name" value="SLL5057 PROTEIN"/>
    <property type="match status" value="1"/>
</dbReference>
<dbReference type="AlphaFoldDB" id="A0A1F7Z2P6"/>
<dbReference type="PANTHER" id="PTHR30576">
    <property type="entry name" value="COLANIC BIOSYNTHESIS UDP-GLUCOSE LIPID CARRIER TRANSFERASE"/>
    <property type="match status" value="1"/>
</dbReference>
<comment type="caution">
    <text evidence="3">The sequence shown here is derived from an EMBL/GenBank/DDBJ whole genome shotgun (WGS) entry which is preliminary data.</text>
</comment>
<evidence type="ECO:0000256" key="1">
    <source>
        <dbReference type="ARBA" id="ARBA00006464"/>
    </source>
</evidence>
<organism evidence="3 4">
    <name type="scientific">Candidatus Woesebacteria bacterium RIFCSPHIGHO2_02_FULL_39_13</name>
    <dbReference type="NCBI Taxonomy" id="1802505"/>
    <lineage>
        <taxon>Bacteria</taxon>
        <taxon>Candidatus Woeseibacteriota</taxon>
    </lineage>
</organism>
<evidence type="ECO:0000259" key="2">
    <source>
        <dbReference type="Pfam" id="PF02397"/>
    </source>
</evidence>
<dbReference type="STRING" id="1802505.A3D01_00475"/>
<comment type="similarity">
    <text evidence="1">Belongs to the bacterial sugar transferase family.</text>
</comment>
<dbReference type="InterPro" id="IPR003362">
    <property type="entry name" value="Bact_transf"/>
</dbReference>
<evidence type="ECO:0000313" key="3">
    <source>
        <dbReference type="EMBL" id="OGM33349.1"/>
    </source>
</evidence>
<reference evidence="3 4" key="1">
    <citation type="journal article" date="2016" name="Nat. Commun.">
        <title>Thousands of microbial genomes shed light on interconnected biogeochemical processes in an aquifer system.</title>
        <authorList>
            <person name="Anantharaman K."/>
            <person name="Brown C.T."/>
            <person name="Hug L.A."/>
            <person name="Sharon I."/>
            <person name="Castelle C.J."/>
            <person name="Probst A.J."/>
            <person name="Thomas B.C."/>
            <person name="Singh A."/>
            <person name="Wilkins M.J."/>
            <person name="Karaoz U."/>
            <person name="Brodie E.L."/>
            <person name="Williams K.H."/>
            <person name="Hubbard S.S."/>
            <person name="Banfield J.F."/>
        </authorList>
    </citation>
    <scope>NUCLEOTIDE SEQUENCE [LARGE SCALE GENOMIC DNA]</scope>
</reference>
<gene>
    <name evidence="3" type="ORF">A3D01_00475</name>
</gene>
<dbReference type="Pfam" id="PF02397">
    <property type="entry name" value="Bac_transf"/>
    <property type="match status" value="1"/>
</dbReference>
<feature type="domain" description="Bacterial sugar transferase" evidence="2">
    <location>
        <begin position="13"/>
        <end position="133"/>
    </location>
</feature>
<name>A0A1F7Z2P6_9BACT</name>
<dbReference type="GO" id="GO:0016780">
    <property type="term" value="F:phosphotransferase activity, for other substituted phosphate groups"/>
    <property type="evidence" value="ECO:0007669"/>
    <property type="project" value="TreeGrafter"/>
</dbReference>